<evidence type="ECO:0000313" key="9">
    <source>
        <dbReference type="Proteomes" id="UP000016922"/>
    </source>
</evidence>
<dbReference type="OMA" id="PQSWHPY"/>
<reference evidence="8 9" key="1">
    <citation type="journal article" date="2013" name="BMC Genomics">
        <title>Genomics-driven discovery of the pneumocandin biosynthetic gene cluster in the fungus Glarea lozoyensis.</title>
        <authorList>
            <person name="Chen L."/>
            <person name="Yue Q."/>
            <person name="Zhang X."/>
            <person name="Xiang M."/>
            <person name="Wang C."/>
            <person name="Li S."/>
            <person name="Che Y."/>
            <person name="Ortiz-Lopez F.J."/>
            <person name="Bills G.F."/>
            <person name="Liu X."/>
            <person name="An Z."/>
        </authorList>
    </citation>
    <scope>NUCLEOTIDE SEQUENCE [LARGE SCALE GENOMIC DNA]</scope>
    <source>
        <strain evidence="9">ATCC 20868 / MF5171</strain>
    </source>
</reference>
<feature type="compositionally biased region" description="Polar residues" evidence="6">
    <location>
        <begin position="498"/>
        <end position="513"/>
    </location>
</feature>
<feature type="region of interest" description="Disordered" evidence="6">
    <location>
        <begin position="370"/>
        <end position="398"/>
    </location>
</feature>
<dbReference type="EMBL" id="KE145365">
    <property type="protein sequence ID" value="EPE30174.1"/>
    <property type="molecule type" value="Genomic_DNA"/>
</dbReference>
<dbReference type="GO" id="GO:0001228">
    <property type="term" value="F:DNA-binding transcription activator activity, RNA polymerase II-specific"/>
    <property type="evidence" value="ECO:0007669"/>
    <property type="project" value="TreeGrafter"/>
</dbReference>
<keyword evidence="5" id="KW-0539">Nucleus</keyword>
<keyword evidence="2" id="KW-0805">Transcription regulation</keyword>
<evidence type="ECO:0000256" key="1">
    <source>
        <dbReference type="ARBA" id="ARBA00004123"/>
    </source>
</evidence>
<proteinExistence type="predicted"/>
<keyword evidence="3" id="KW-0238">DNA-binding</keyword>
<dbReference type="PANTHER" id="PTHR13044:SF14">
    <property type="entry name" value="CRYPTOCEPHAL, ISOFORM A"/>
    <property type="match status" value="1"/>
</dbReference>
<organism evidence="8 9">
    <name type="scientific">Glarea lozoyensis (strain ATCC 20868 / MF5171)</name>
    <dbReference type="NCBI Taxonomy" id="1116229"/>
    <lineage>
        <taxon>Eukaryota</taxon>
        <taxon>Fungi</taxon>
        <taxon>Dikarya</taxon>
        <taxon>Ascomycota</taxon>
        <taxon>Pezizomycotina</taxon>
        <taxon>Leotiomycetes</taxon>
        <taxon>Helotiales</taxon>
        <taxon>Helotiaceae</taxon>
        <taxon>Glarea</taxon>
    </lineage>
</organism>
<dbReference type="InterPro" id="IPR004827">
    <property type="entry name" value="bZIP"/>
</dbReference>
<dbReference type="PROSITE" id="PS00036">
    <property type="entry name" value="BZIP_BASIC"/>
    <property type="match status" value="1"/>
</dbReference>
<feature type="compositionally biased region" description="Polar residues" evidence="6">
    <location>
        <begin position="544"/>
        <end position="562"/>
    </location>
</feature>
<dbReference type="PANTHER" id="PTHR13044">
    <property type="entry name" value="ACTIVATING TRANSCRIPTION FACTOR ATF 4/5"/>
    <property type="match status" value="1"/>
</dbReference>
<sequence length="590" mass="63157">MSQNPSASRPASRSPTDGHRTALPSIQVRDDLRQAGRPVERQRPVSAGRGFQGQPSPQRVRDPQPARPVENWRGPGASRDLGVHSILNPSEPEPRSATSQRPGGSIAGSPLSVVGPLFGASPSRTISNTFPSLQPASTTPPTAEGYPAPYPQPRRILTPRSPSRSLSSSRGRGRGTIDAQRSPFLPSRGRAYTTETEQLSGSPPIPATTQSQQHYGFPSSANLPEDRRTSMPSMNDPRLAPLSQSASPSVSASSLNPSSAQTSPASFLYSKSGPGQAPAQSSSYFPGSSFATSVNQTPGSGGIEGMQYQGTPEGPYSAPASQTPGGSSSLNSNNAGSSRQTSASDPIQVLTITTSSGQYQVPVDVHQASKLADEKRARNAGASARFRQRRKEKEKDASISIEKLQTNTRELERRLRETEQERDFYRSERDRFRDVVFRTPDMRHLAMQTPPSPRTLRGGTSFAPPGQQLAGPTPPTQGFNPHPQPSMNDTAPRRRRINTQGDYATSPYSNSPPSTLPPVQNPGYATGPPQGSQNLPPLRLEPPQATTQSIVSTGPPSATLGPQQHYPPYAGRQGPYDPARHPPPGDSKHR</sequence>
<feature type="region of interest" description="Disordered" evidence="6">
    <location>
        <begin position="1"/>
        <end position="348"/>
    </location>
</feature>
<dbReference type="Proteomes" id="UP000016922">
    <property type="component" value="Unassembled WGS sequence"/>
</dbReference>
<dbReference type="RefSeq" id="XP_008082851.1">
    <property type="nucleotide sequence ID" value="XM_008084660.1"/>
</dbReference>
<dbReference type="OrthoDB" id="2247093at2759"/>
<name>S3CZ23_GLAL2</name>
<keyword evidence="9" id="KW-1185">Reference proteome</keyword>
<feature type="compositionally biased region" description="Polar residues" evidence="6">
    <location>
        <begin position="278"/>
        <end position="298"/>
    </location>
</feature>
<dbReference type="eggNOG" id="ENOG502S3WG">
    <property type="taxonomic scope" value="Eukaryota"/>
</dbReference>
<dbReference type="GeneID" id="19471937"/>
<comment type="subcellular location">
    <subcellularLocation>
        <location evidence="1">Nucleus</location>
    </subcellularLocation>
</comment>
<gene>
    <name evidence="8" type="ORF">GLAREA_12897</name>
</gene>
<feature type="compositionally biased region" description="Low complexity" evidence="6">
    <location>
        <begin position="1"/>
        <end position="15"/>
    </location>
</feature>
<accession>S3CZ23</accession>
<feature type="compositionally biased region" description="Low complexity" evidence="6">
    <location>
        <begin position="325"/>
        <end position="338"/>
    </location>
</feature>
<keyword evidence="4" id="KW-0804">Transcription</keyword>
<dbReference type="CDD" id="cd14705">
    <property type="entry name" value="bZIP_Zip1"/>
    <property type="match status" value="1"/>
</dbReference>
<feature type="domain" description="BZIP" evidence="7">
    <location>
        <begin position="375"/>
        <end position="389"/>
    </location>
</feature>
<evidence type="ECO:0000259" key="7">
    <source>
        <dbReference type="PROSITE" id="PS00036"/>
    </source>
</evidence>
<dbReference type="GO" id="GO:0005634">
    <property type="term" value="C:nucleus"/>
    <property type="evidence" value="ECO:0007669"/>
    <property type="project" value="UniProtKB-SubCell"/>
</dbReference>
<feature type="compositionally biased region" description="Polar residues" evidence="6">
    <location>
        <begin position="339"/>
        <end position="348"/>
    </location>
</feature>
<evidence type="ECO:0000256" key="5">
    <source>
        <dbReference type="ARBA" id="ARBA00023242"/>
    </source>
</evidence>
<dbReference type="HOGENOM" id="CLU_418964_0_0_1"/>
<feature type="compositionally biased region" description="Pro residues" evidence="6">
    <location>
        <begin position="581"/>
        <end position="590"/>
    </location>
</feature>
<feature type="region of interest" description="Disordered" evidence="6">
    <location>
        <begin position="438"/>
        <end position="590"/>
    </location>
</feature>
<evidence type="ECO:0000256" key="3">
    <source>
        <dbReference type="ARBA" id="ARBA00023125"/>
    </source>
</evidence>
<feature type="compositionally biased region" description="Low complexity" evidence="6">
    <location>
        <begin position="239"/>
        <end position="264"/>
    </location>
</feature>
<dbReference type="AlphaFoldDB" id="S3CZ23"/>
<evidence type="ECO:0000256" key="2">
    <source>
        <dbReference type="ARBA" id="ARBA00023015"/>
    </source>
</evidence>
<evidence type="ECO:0000313" key="8">
    <source>
        <dbReference type="EMBL" id="EPE30174.1"/>
    </source>
</evidence>
<feature type="compositionally biased region" description="Basic and acidic residues" evidence="6">
    <location>
        <begin position="28"/>
        <end position="43"/>
    </location>
</feature>
<dbReference type="GO" id="GO:0000977">
    <property type="term" value="F:RNA polymerase II transcription regulatory region sequence-specific DNA binding"/>
    <property type="evidence" value="ECO:0007669"/>
    <property type="project" value="TreeGrafter"/>
</dbReference>
<evidence type="ECO:0000256" key="4">
    <source>
        <dbReference type="ARBA" id="ARBA00023163"/>
    </source>
</evidence>
<evidence type="ECO:0000256" key="6">
    <source>
        <dbReference type="SAM" id="MobiDB-lite"/>
    </source>
</evidence>
<feature type="compositionally biased region" description="Polar residues" evidence="6">
    <location>
        <begin position="122"/>
        <end position="141"/>
    </location>
</feature>
<dbReference type="KEGG" id="glz:GLAREA_12897"/>
<feature type="compositionally biased region" description="Polar residues" evidence="6">
    <location>
        <begin position="193"/>
        <end position="222"/>
    </location>
</feature>
<protein>
    <recommendedName>
        <fullName evidence="7">BZIP domain-containing protein</fullName>
    </recommendedName>
</protein>
<feature type="compositionally biased region" description="Low complexity" evidence="6">
    <location>
        <begin position="153"/>
        <end position="170"/>
    </location>
</feature>